<dbReference type="RefSeq" id="WP_216938734.1">
    <property type="nucleotide sequence ID" value="NZ_CP077062.1"/>
</dbReference>
<gene>
    <name evidence="1" type="ORF">KRR39_17345</name>
</gene>
<evidence type="ECO:0000313" key="1">
    <source>
        <dbReference type="EMBL" id="QWZ07223.1"/>
    </source>
</evidence>
<dbReference type="Pfam" id="PF05045">
    <property type="entry name" value="RgpF"/>
    <property type="match status" value="1"/>
</dbReference>
<keyword evidence="2" id="KW-1185">Reference proteome</keyword>
<evidence type="ECO:0000313" key="2">
    <source>
        <dbReference type="Proteomes" id="UP000683575"/>
    </source>
</evidence>
<dbReference type="EMBL" id="CP077062">
    <property type="protein sequence ID" value="QWZ07223.1"/>
    <property type="molecule type" value="Genomic_DNA"/>
</dbReference>
<organism evidence="1 2">
    <name type="scientific">Nocardioides panacis</name>
    <dbReference type="NCBI Taxonomy" id="2849501"/>
    <lineage>
        <taxon>Bacteria</taxon>
        <taxon>Bacillati</taxon>
        <taxon>Actinomycetota</taxon>
        <taxon>Actinomycetes</taxon>
        <taxon>Propionibacteriales</taxon>
        <taxon>Nocardioidaceae</taxon>
        <taxon>Nocardioides</taxon>
    </lineage>
</organism>
<sequence length="714" mass="80018">MTSADFLAQWRCLVGHWVSERRTGPGAADVRDLLDRGLDAVVADLHRPGSGRPAPSVPSEQDLLRCETAVVSRSGLLDVPLYTRVNPPVRNGKIGAAEHFCGTGWQTLCNPSREFDVWWYWAEYLDPTAADVDPLLHYLLVGRHLGHAPVQPRLPPRPPATYVAGRRPRRVCLFAGYDNDGVVDDYVLDFLRELNRHADVYYLADGYVEPDELAKLAPYTKGAWAVAHGAYDFGSLSILARDLVGWDVIDTYDEMVFANDSTFLLRPLDDVFAAMDGRASDWWGLQASKHGFEKHSNHGLPLDADEVKSRMIGERVMNDNDHLHVSSYFMVFRAPVVRDPGFRRRVESVVPQVDKQLVITKYEIGLSRYLMCRGFDYDTFVPGLYPFHPLYTEQYFDLLELGFPLLKRNFLSENSRNVPDLVHWKERVLAAVPDAPVDRMEHNLLRVSPDDRLQRSFALLRDAGARTVVPRPWPWWELVREDRHAPKFDHWWAFPVDDRDHLLPGASRAVLEAVRDDPSVKKIVLTRSRRVDLAGENVTVAPLHSQLGQHLLVRSAHVFVHEAPGEEAPPLVPARLHRIINLAQVPLEYVAAAAEDAPRARYHAVVTSSRLAALIALTAFQLLDREDVWVTGDPRNDHVLGPSHRLPADLREQEERLRVVVGDRRLVLVEPTYRGGSPATPASTCASWTGCRAGAPGTGWSSASATIPPTGPGS</sequence>
<dbReference type="AlphaFoldDB" id="A0A975XZB5"/>
<accession>A0A975XZB5</accession>
<dbReference type="InterPro" id="IPR007739">
    <property type="entry name" value="RgpF"/>
</dbReference>
<dbReference type="KEGG" id="nps:KRR39_17345"/>
<dbReference type="Proteomes" id="UP000683575">
    <property type="component" value="Chromosome"/>
</dbReference>
<protein>
    <submittedName>
        <fullName evidence="1">Rhamnan synthesis F family protein</fullName>
    </submittedName>
</protein>
<name>A0A975XZB5_9ACTN</name>
<proteinExistence type="predicted"/>
<reference evidence="1" key="1">
    <citation type="submission" date="2021-06" db="EMBL/GenBank/DDBJ databases">
        <title>Complete genome sequence of Nocardioides sp. G188.</title>
        <authorList>
            <person name="Im W.-T."/>
        </authorList>
    </citation>
    <scope>NUCLEOTIDE SEQUENCE</scope>
    <source>
        <strain evidence="1">G188</strain>
    </source>
</reference>